<evidence type="ECO:0000313" key="2">
    <source>
        <dbReference type="Proteomes" id="UP001139981"/>
    </source>
</evidence>
<dbReference type="Proteomes" id="UP001139981">
    <property type="component" value="Unassembled WGS sequence"/>
</dbReference>
<sequence length="265" mass="30267">MSGGVDSSVTAHLLKQRGLDVEAIFMRNWDTRDERGECPSERDWQDVQAVCQQLDIKCHEINLVKEYWNTVFAVALDEYARGRTPNPDVLCNREIKFGVLLKEIHRRLGPFQWFATGHYARTAVSTADSTMTLLYRGLDRQKDQSYYLAAVDSKYLSRTLFPLGQLDKKRDVRSMALDVGLATAKREESMGICFVGERRRFDQFLAEYLPQRAGDILSPDGQVLGRHSGMFTKTIGQSAGIAGWQDKWYIYVKDMGQNCMYAVQN</sequence>
<evidence type="ECO:0000313" key="1">
    <source>
        <dbReference type="EMBL" id="KAJ2891929.1"/>
    </source>
</evidence>
<keyword evidence="2" id="KW-1185">Reference proteome</keyword>
<organism evidence="1 2">
    <name type="scientific">Coemansia aciculifera</name>
    <dbReference type="NCBI Taxonomy" id="417176"/>
    <lineage>
        <taxon>Eukaryota</taxon>
        <taxon>Fungi</taxon>
        <taxon>Fungi incertae sedis</taxon>
        <taxon>Zoopagomycota</taxon>
        <taxon>Kickxellomycotina</taxon>
        <taxon>Kickxellomycetes</taxon>
        <taxon>Kickxellales</taxon>
        <taxon>Kickxellaceae</taxon>
        <taxon>Coemansia</taxon>
    </lineage>
</organism>
<proteinExistence type="predicted"/>
<accession>A0ACC1M1I8</accession>
<comment type="caution">
    <text evidence="1">The sequence shown here is derived from an EMBL/GenBank/DDBJ whole genome shotgun (WGS) entry which is preliminary data.</text>
</comment>
<feature type="non-terminal residue" evidence="1">
    <location>
        <position position="265"/>
    </location>
</feature>
<protein>
    <submittedName>
        <fullName evidence="1">Uncharacterized protein</fullName>
    </submittedName>
</protein>
<reference evidence="1" key="1">
    <citation type="submission" date="2022-07" db="EMBL/GenBank/DDBJ databases">
        <title>Phylogenomic reconstructions and comparative analyses of Kickxellomycotina fungi.</title>
        <authorList>
            <person name="Reynolds N.K."/>
            <person name="Stajich J.E."/>
            <person name="Barry K."/>
            <person name="Grigoriev I.V."/>
            <person name="Crous P."/>
            <person name="Smith M.E."/>
        </authorList>
    </citation>
    <scope>NUCLEOTIDE SEQUENCE</scope>
    <source>
        <strain evidence="1">CBS 190363</strain>
    </source>
</reference>
<name>A0ACC1M1I8_9FUNG</name>
<dbReference type="EMBL" id="JANBVB010000855">
    <property type="protein sequence ID" value="KAJ2891929.1"/>
    <property type="molecule type" value="Genomic_DNA"/>
</dbReference>
<gene>
    <name evidence="1" type="ORF">IWW38_003416</name>
</gene>